<evidence type="ECO:0000256" key="1">
    <source>
        <dbReference type="ARBA" id="ARBA00004123"/>
    </source>
</evidence>
<reference evidence="4" key="1">
    <citation type="submission" date="2018-05" db="EMBL/GenBank/DDBJ databases">
        <title>Draft genome of Mucuna pruriens seed.</title>
        <authorList>
            <person name="Nnadi N.E."/>
            <person name="Vos R."/>
            <person name="Hasami M.H."/>
            <person name="Devisetty U.K."/>
            <person name="Aguiy J.C."/>
        </authorList>
    </citation>
    <scope>NUCLEOTIDE SEQUENCE [LARGE SCALE GENOMIC DNA]</scope>
    <source>
        <strain evidence="4">JCA_2017</strain>
    </source>
</reference>
<evidence type="ECO:0000256" key="2">
    <source>
        <dbReference type="ARBA" id="ARBA00023242"/>
    </source>
</evidence>
<feature type="compositionally biased region" description="Low complexity" evidence="3">
    <location>
        <begin position="53"/>
        <end position="62"/>
    </location>
</feature>
<dbReference type="EMBL" id="QJKJ01008851">
    <property type="protein sequence ID" value="RDX78493.1"/>
    <property type="molecule type" value="Genomic_DNA"/>
</dbReference>
<dbReference type="STRING" id="157652.A0A371FK35"/>
<evidence type="ECO:0000313" key="5">
    <source>
        <dbReference type="Proteomes" id="UP000257109"/>
    </source>
</evidence>
<dbReference type="GO" id="GO:0006950">
    <property type="term" value="P:response to stress"/>
    <property type="evidence" value="ECO:0007669"/>
    <property type="project" value="UniProtKB-ARBA"/>
</dbReference>
<name>A0A371FK35_MUCPR</name>
<proteinExistence type="predicted"/>
<evidence type="ECO:0000313" key="4">
    <source>
        <dbReference type="EMBL" id="RDX78493.1"/>
    </source>
</evidence>
<comment type="caution">
    <text evidence="4">The sequence shown here is derived from an EMBL/GenBank/DDBJ whole genome shotgun (WGS) entry which is preliminary data.</text>
</comment>
<sequence length="192" mass="20873">MEQLKCTVVVEADDNKGPIHEFDLVRSFSSSESESGISSGSSLDSDSFEEVTSPASSSSSSPHQLATQPFNDMSSLFQQLPIKRGLSKYYQGKAQSFTSLAKVRSLEDLVKPENPYNKKLKSCRSYGWGMGESQRAKCSPSGISRQGSQRGSCSSLSANRSSDNFMGRRPPIQPHRSSSTTSSIPNQTALFV</sequence>
<dbReference type="PANTHER" id="PTHR33172:SF29">
    <property type="entry name" value="OS06G0559400 PROTEIN"/>
    <property type="match status" value="1"/>
</dbReference>
<feature type="compositionally biased region" description="Low complexity" evidence="3">
    <location>
        <begin position="27"/>
        <end position="45"/>
    </location>
</feature>
<protein>
    <recommendedName>
        <fullName evidence="6">Oxidative stress 3</fullName>
    </recommendedName>
</protein>
<feature type="compositionally biased region" description="Low complexity" evidence="3">
    <location>
        <begin position="139"/>
        <end position="157"/>
    </location>
</feature>
<dbReference type="PANTHER" id="PTHR33172">
    <property type="entry name" value="OS08G0516900 PROTEIN"/>
    <property type="match status" value="1"/>
</dbReference>
<feature type="region of interest" description="Disordered" evidence="3">
    <location>
        <begin position="27"/>
        <end position="68"/>
    </location>
</feature>
<dbReference type="AlphaFoldDB" id="A0A371FK35"/>
<gene>
    <name evidence="4" type="ORF">CR513_41223</name>
</gene>
<dbReference type="InterPro" id="IPR051992">
    <property type="entry name" value="OxStress_Response_Reg"/>
</dbReference>
<accession>A0A371FK35</accession>
<dbReference type="OrthoDB" id="1938584at2759"/>
<comment type="subcellular location">
    <subcellularLocation>
        <location evidence="1">Nucleus</location>
    </subcellularLocation>
</comment>
<evidence type="ECO:0000256" key="3">
    <source>
        <dbReference type="SAM" id="MobiDB-lite"/>
    </source>
</evidence>
<feature type="compositionally biased region" description="Polar residues" evidence="3">
    <location>
        <begin position="175"/>
        <end position="192"/>
    </location>
</feature>
<feature type="region of interest" description="Disordered" evidence="3">
    <location>
        <begin position="134"/>
        <end position="192"/>
    </location>
</feature>
<dbReference type="Proteomes" id="UP000257109">
    <property type="component" value="Unassembled WGS sequence"/>
</dbReference>
<organism evidence="4 5">
    <name type="scientific">Mucuna pruriens</name>
    <name type="common">Velvet bean</name>
    <name type="synonym">Dolichos pruriens</name>
    <dbReference type="NCBI Taxonomy" id="157652"/>
    <lineage>
        <taxon>Eukaryota</taxon>
        <taxon>Viridiplantae</taxon>
        <taxon>Streptophyta</taxon>
        <taxon>Embryophyta</taxon>
        <taxon>Tracheophyta</taxon>
        <taxon>Spermatophyta</taxon>
        <taxon>Magnoliopsida</taxon>
        <taxon>eudicotyledons</taxon>
        <taxon>Gunneridae</taxon>
        <taxon>Pentapetalae</taxon>
        <taxon>rosids</taxon>
        <taxon>fabids</taxon>
        <taxon>Fabales</taxon>
        <taxon>Fabaceae</taxon>
        <taxon>Papilionoideae</taxon>
        <taxon>50 kb inversion clade</taxon>
        <taxon>NPAAA clade</taxon>
        <taxon>indigoferoid/millettioid clade</taxon>
        <taxon>Phaseoleae</taxon>
        <taxon>Mucuna</taxon>
    </lineage>
</organism>
<evidence type="ECO:0008006" key="6">
    <source>
        <dbReference type="Google" id="ProtNLM"/>
    </source>
</evidence>
<keyword evidence="2" id="KW-0539">Nucleus</keyword>
<keyword evidence="5" id="KW-1185">Reference proteome</keyword>
<dbReference type="GO" id="GO:0005634">
    <property type="term" value="C:nucleus"/>
    <property type="evidence" value="ECO:0007669"/>
    <property type="project" value="UniProtKB-SubCell"/>
</dbReference>